<name>A0ABV1RNW7_9BACT</name>
<comment type="caution">
    <text evidence="2">The sequence shown here is derived from an EMBL/GenBank/DDBJ whole genome shotgun (WGS) entry which is preliminary data.</text>
</comment>
<keyword evidence="3" id="KW-1185">Reference proteome</keyword>
<protein>
    <submittedName>
        <fullName evidence="2">T9SS type A sorting domain-containing protein</fullName>
    </submittedName>
</protein>
<sequence length="591" mass="66003">MKQLLLLFCLLLCFTSASATHIMGGFITYTQDASPNANPRKYLFKLTLIADRWSYADDPVVDIDMGDGDIISVERTSVTAISRYFDREEFLWEHTFPVDGTFTASWKGINRNPGVLNFPQPTDRVNVLIMTTVNVRALVSNTGGPQFLAPEFISASVGQSVNFNLLAYDADGDSLTYKLSYPLHIDEQGKRGPLPGYLLPDNVFDCRNVAGSAPSSFGINKRDGQLVWDAPCIRGDYVFAVLVEEWRGKLKISQTTYDMTIRVDDKAENSITLLNREDLQFTHNGIIEAKANQELKLKIKYKELIPALAPLQNDANAVTVHLASELTQVLKVPVTYFLETSVGGETIGTFSFTPTETLIRDKPYFISFYGVNETYPLTLSLGILVRSDEPMLKLIETEKLRLISEERVIITHLNPVKLTVLADNYQGHVTTLTAVSSLTEQALRFDFTTQDTTAGMVGRLIFQPNKTQVSNLPQTITFRATYYPAGGATTTPLVKELKVQLVFNQRSQTELPVVLETLRLPVYPNPAKDRFMVQAESPSKLIIYTLQGKFLMEQDVPMGISEIRPKVAAGLYFYSLTNQNGLKKTGKLILE</sequence>
<evidence type="ECO:0000313" key="2">
    <source>
        <dbReference type="EMBL" id="MER2996064.1"/>
    </source>
</evidence>
<evidence type="ECO:0000313" key="3">
    <source>
        <dbReference type="Proteomes" id="UP001476807"/>
    </source>
</evidence>
<dbReference type="InterPro" id="IPR026444">
    <property type="entry name" value="Secre_tail"/>
</dbReference>
<dbReference type="NCBIfam" id="TIGR04183">
    <property type="entry name" value="Por_Secre_tail"/>
    <property type="match status" value="1"/>
</dbReference>
<dbReference type="EMBL" id="JBEOKT010000001">
    <property type="protein sequence ID" value="MER2996064.1"/>
    <property type="molecule type" value="Genomic_DNA"/>
</dbReference>
<organism evidence="2 3">
    <name type="scientific">Pontibacter populi</name>
    <dbReference type="NCBI Taxonomy" id="890055"/>
    <lineage>
        <taxon>Bacteria</taxon>
        <taxon>Pseudomonadati</taxon>
        <taxon>Bacteroidota</taxon>
        <taxon>Cytophagia</taxon>
        <taxon>Cytophagales</taxon>
        <taxon>Hymenobacteraceae</taxon>
        <taxon>Pontibacter</taxon>
    </lineage>
</organism>
<dbReference type="RefSeq" id="WP_350410153.1">
    <property type="nucleotide sequence ID" value="NZ_JBEOKT010000001.1"/>
</dbReference>
<keyword evidence="1" id="KW-0732">Signal</keyword>
<feature type="signal peptide" evidence="1">
    <location>
        <begin position="1"/>
        <end position="19"/>
    </location>
</feature>
<gene>
    <name evidence="2" type="ORF">ABS362_00820</name>
</gene>
<accession>A0ABV1RNW7</accession>
<proteinExistence type="predicted"/>
<dbReference type="Proteomes" id="UP001476807">
    <property type="component" value="Unassembled WGS sequence"/>
</dbReference>
<feature type="chain" id="PRO_5046749868" evidence="1">
    <location>
        <begin position="20"/>
        <end position="591"/>
    </location>
</feature>
<evidence type="ECO:0000256" key="1">
    <source>
        <dbReference type="SAM" id="SignalP"/>
    </source>
</evidence>
<reference evidence="2 3" key="1">
    <citation type="submission" date="2024-06" db="EMBL/GenBank/DDBJ databases">
        <title>Pontibacter populi HYL7-15.</title>
        <authorList>
            <person name="Kim M.K."/>
        </authorList>
    </citation>
    <scope>NUCLEOTIDE SEQUENCE [LARGE SCALE GENOMIC DNA]</scope>
    <source>
        <strain evidence="2 3">HYL7-15</strain>
    </source>
</reference>